<sequence length="115" mass="13206">MLEQKQNGKFDETGSQGLFLGYGETHQSYRNMDPGTVPVDKDISPTTIQETNPCESEENLQADIPSLDEEDISIQPKLPTYKRYLWVPEHETVPQNKIHSYIGNPRNILPYQRQS</sequence>
<organism evidence="2 3">
    <name type="scientific">Austropuccinia psidii MF-1</name>
    <dbReference type="NCBI Taxonomy" id="1389203"/>
    <lineage>
        <taxon>Eukaryota</taxon>
        <taxon>Fungi</taxon>
        <taxon>Dikarya</taxon>
        <taxon>Basidiomycota</taxon>
        <taxon>Pucciniomycotina</taxon>
        <taxon>Pucciniomycetes</taxon>
        <taxon>Pucciniales</taxon>
        <taxon>Sphaerophragmiaceae</taxon>
        <taxon>Austropuccinia</taxon>
    </lineage>
</organism>
<evidence type="ECO:0000256" key="1">
    <source>
        <dbReference type="SAM" id="MobiDB-lite"/>
    </source>
</evidence>
<dbReference type="EMBL" id="AVOT02030820">
    <property type="protein sequence ID" value="MBW0524132.1"/>
    <property type="molecule type" value="Genomic_DNA"/>
</dbReference>
<dbReference type="Proteomes" id="UP000765509">
    <property type="component" value="Unassembled WGS sequence"/>
</dbReference>
<reference evidence="2" key="1">
    <citation type="submission" date="2021-03" db="EMBL/GenBank/DDBJ databases">
        <title>Draft genome sequence of rust myrtle Austropuccinia psidii MF-1, a brazilian biotype.</title>
        <authorList>
            <person name="Quecine M.C."/>
            <person name="Pachon D.M.R."/>
            <person name="Bonatelli M.L."/>
            <person name="Correr F.H."/>
            <person name="Franceschini L.M."/>
            <person name="Leite T.F."/>
            <person name="Margarido G.R.A."/>
            <person name="Almeida C.A."/>
            <person name="Ferrarezi J.A."/>
            <person name="Labate C.A."/>
        </authorList>
    </citation>
    <scope>NUCLEOTIDE SEQUENCE</scope>
    <source>
        <strain evidence="2">MF-1</strain>
    </source>
</reference>
<name>A0A9Q3EUN2_9BASI</name>
<evidence type="ECO:0000313" key="2">
    <source>
        <dbReference type="EMBL" id="MBW0524132.1"/>
    </source>
</evidence>
<evidence type="ECO:0000313" key="3">
    <source>
        <dbReference type="Proteomes" id="UP000765509"/>
    </source>
</evidence>
<feature type="region of interest" description="Disordered" evidence="1">
    <location>
        <begin position="26"/>
        <end position="58"/>
    </location>
</feature>
<dbReference type="AlphaFoldDB" id="A0A9Q3EUN2"/>
<comment type="caution">
    <text evidence="2">The sequence shown here is derived from an EMBL/GenBank/DDBJ whole genome shotgun (WGS) entry which is preliminary data.</text>
</comment>
<protein>
    <submittedName>
        <fullName evidence="2">Uncharacterized protein</fullName>
    </submittedName>
</protein>
<gene>
    <name evidence="2" type="ORF">O181_063847</name>
</gene>
<feature type="compositionally biased region" description="Polar residues" evidence="1">
    <location>
        <begin position="44"/>
        <end position="54"/>
    </location>
</feature>
<proteinExistence type="predicted"/>
<keyword evidence="3" id="KW-1185">Reference proteome</keyword>
<dbReference type="OrthoDB" id="2516903at2759"/>
<accession>A0A9Q3EUN2</accession>